<evidence type="ECO:0000256" key="2">
    <source>
        <dbReference type="ARBA" id="ARBA00022692"/>
    </source>
</evidence>
<keyword evidence="4" id="KW-0106">Calcium</keyword>
<evidence type="ECO:0000256" key="1">
    <source>
        <dbReference type="ARBA" id="ARBA00004370"/>
    </source>
</evidence>
<feature type="non-terminal residue" evidence="9">
    <location>
        <position position="1"/>
    </location>
</feature>
<dbReference type="PROSITE" id="PS50268">
    <property type="entry name" value="CADHERIN_2"/>
    <property type="match status" value="2"/>
</dbReference>
<keyword evidence="5" id="KW-0130">Cell adhesion</keyword>
<dbReference type="GO" id="GO:0007156">
    <property type="term" value="P:homophilic cell adhesion via plasma membrane adhesion molecules"/>
    <property type="evidence" value="ECO:0007669"/>
    <property type="project" value="InterPro"/>
</dbReference>
<dbReference type="Pfam" id="PF00028">
    <property type="entry name" value="Cadherin"/>
    <property type="match status" value="1"/>
</dbReference>
<keyword evidence="3" id="KW-0677">Repeat</keyword>
<evidence type="ECO:0000256" key="7">
    <source>
        <dbReference type="ARBA" id="ARBA00023136"/>
    </source>
</evidence>
<name>A0A381SXG1_9ZZZZ</name>
<dbReference type="SMART" id="SM00112">
    <property type="entry name" value="CA"/>
    <property type="match status" value="2"/>
</dbReference>
<organism evidence="9">
    <name type="scientific">marine metagenome</name>
    <dbReference type="NCBI Taxonomy" id="408172"/>
    <lineage>
        <taxon>unclassified sequences</taxon>
        <taxon>metagenomes</taxon>
        <taxon>ecological metagenomes</taxon>
    </lineage>
</organism>
<dbReference type="CDD" id="cd11304">
    <property type="entry name" value="Cadherin_repeat"/>
    <property type="match status" value="2"/>
</dbReference>
<dbReference type="SUPFAM" id="SSF49313">
    <property type="entry name" value="Cadherin-like"/>
    <property type="match status" value="1"/>
</dbReference>
<evidence type="ECO:0000256" key="4">
    <source>
        <dbReference type="ARBA" id="ARBA00022837"/>
    </source>
</evidence>
<evidence type="ECO:0000313" key="9">
    <source>
        <dbReference type="EMBL" id="SVA08692.1"/>
    </source>
</evidence>
<accession>A0A381SXG1</accession>
<feature type="domain" description="Cadherin" evidence="8">
    <location>
        <begin position="128"/>
        <end position="217"/>
    </location>
</feature>
<gene>
    <name evidence="9" type="ORF">METZ01_LOCUS61546</name>
</gene>
<comment type="subcellular location">
    <subcellularLocation>
        <location evidence="1">Membrane</location>
    </subcellularLocation>
</comment>
<sequence length="732" mass="81797">MGTKMKDFLKYLLTLILLNPLVFSQGGLTLKNDNAQVEEDGSISISVLENDNIKDKSNLIMEIVEDPKFGTAEIKGQNIVYTPNPNANGVDVFKYKADIGTASGTVQVKVNVKPVNDVPEGITINTNSVPENKPEGTVIGKLKALDPDEKDTFKFALARDNKDNFKIDGSNLLTKRPFDFEEENSFTLSIQISDSGDESAVGTLIIKVENVNESPVLNVEKDLKVFHHEDGGKIIVALKASDPDADQSGIKYKLTQSPDKAVLKITRSGDLSFLKEPDFEKPVDGNKDNVYEVKYKAMDSKDSKLSVSGSVTVRVKDAVETEVKTLDKRKFVAWTIDHQPYHILMEDAILDYIKMKYVGDESDGAGIDEGNGDMIRELKPTDQIIIVQQKGNNSEIHEIWYGNGLDYTVIDRERVDWIFSQDIQNVLVDRDQYLTSDSETAFHESESERLMAGYGSQFSVWHANNFKMSLSSFSMRSNLIQYASNMRVGNALIGLPGKLSGSSEMGVATQRSEFGFRVPFTFDLGTGNYDEVDIPTAEYLGLYAKGNIENLFSTKTDFHGLIGFTFYPPSSGEKLLSLNMLEPDTAKIQTVIDSTENINILDSYGLVAATVQVPVKMPFFGRLTAAPGYHYIKVAHRLKDKRKKAIKNGQEMYERTFSDDETDLNEGNSYTRLNSFYIRFDLLGHIGQKPNIIEKLSFLDFIQLSKVPFYELSLQYISSLNMILTLNLNVSD</sequence>
<protein>
    <recommendedName>
        <fullName evidence="8">Cadherin domain-containing protein</fullName>
    </recommendedName>
</protein>
<keyword evidence="2" id="KW-0812">Transmembrane</keyword>
<evidence type="ECO:0000256" key="5">
    <source>
        <dbReference type="ARBA" id="ARBA00022889"/>
    </source>
</evidence>
<dbReference type="GO" id="GO:0005911">
    <property type="term" value="C:cell-cell junction"/>
    <property type="evidence" value="ECO:0007669"/>
    <property type="project" value="TreeGrafter"/>
</dbReference>
<evidence type="ECO:0000256" key="6">
    <source>
        <dbReference type="ARBA" id="ARBA00022989"/>
    </source>
</evidence>
<feature type="domain" description="Cadherin" evidence="8">
    <location>
        <begin position="232"/>
        <end position="331"/>
    </location>
</feature>
<dbReference type="PANTHER" id="PTHR24025">
    <property type="entry name" value="DESMOGLEIN FAMILY MEMBER"/>
    <property type="match status" value="1"/>
</dbReference>
<evidence type="ECO:0000259" key="8">
    <source>
        <dbReference type="PROSITE" id="PS50268"/>
    </source>
</evidence>
<dbReference type="Gene3D" id="2.60.40.3440">
    <property type="match status" value="1"/>
</dbReference>
<dbReference type="Gene3D" id="2.60.40.60">
    <property type="entry name" value="Cadherins"/>
    <property type="match status" value="2"/>
</dbReference>
<dbReference type="InterPro" id="IPR002126">
    <property type="entry name" value="Cadherin-like_dom"/>
</dbReference>
<keyword evidence="6" id="KW-1133">Transmembrane helix</keyword>
<dbReference type="EMBL" id="UINC01003718">
    <property type="protein sequence ID" value="SVA08692.1"/>
    <property type="molecule type" value="Genomic_DNA"/>
</dbReference>
<dbReference type="AlphaFoldDB" id="A0A381SXG1"/>
<reference evidence="9" key="1">
    <citation type="submission" date="2018-05" db="EMBL/GenBank/DDBJ databases">
        <authorList>
            <person name="Lanie J.A."/>
            <person name="Ng W.-L."/>
            <person name="Kazmierczak K.M."/>
            <person name="Andrzejewski T.M."/>
            <person name="Davidsen T.M."/>
            <person name="Wayne K.J."/>
            <person name="Tettelin H."/>
            <person name="Glass J.I."/>
            <person name="Rusch D."/>
            <person name="Podicherti R."/>
            <person name="Tsui H.-C.T."/>
            <person name="Winkler M.E."/>
        </authorList>
    </citation>
    <scope>NUCLEOTIDE SEQUENCE</scope>
</reference>
<dbReference type="InterPro" id="IPR050971">
    <property type="entry name" value="Cadherin-domain_protein"/>
</dbReference>
<dbReference type="PANTHER" id="PTHR24025:SF23">
    <property type="entry name" value="NEURAL-CADHERIN"/>
    <property type="match status" value="1"/>
</dbReference>
<keyword evidence="7" id="KW-0472">Membrane</keyword>
<dbReference type="GO" id="GO:0016020">
    <property type="term" value="C:membrane"/>
    <property type="evidence" value="ECO:0007669"/>
    <property type="project" value="UniProtKB-SubCell"/>
</dbReference>
<feature type="non-terminal residue" evidence="9">
    <location>
        <position position="732"/>
    </location>
</feature>
<dbReference type="InterPro" id="IPR015919">
    <property type="entry name" value="Cadherin-like_sf"/>
</dbReference>
<dbReference type="GO" id="GO:0005509">
    <property type="term" value="F:calcium ion binding"/>
    <property type="evidence" value="ECO:0007669"/>
    <property type="project" value="InterPro"/>
</dbReference>
<dbReference type="Pfam" id="PF17963">
    <property type="entry name" value="Big_9"/>
    <property type="match status" value="1"/>
</dbReference>
<proteinExistence type="predicted"/>
<evidence type="ECO:0000256" key="3">
    <source>
        <dbReference type="ARBA" id="ARBA00022737"/>
    </source>
</evidence>